<name>A0A9D8PNQ4_9DELT</name>
<keyword evidence="2" id="KW-1133">Transmembrane helix</keyword>
<reference evidence="3" key="2">
    <citation type="submission" date="2021-01" db="EMBL/GenBank/DDBJ databases">
        <authorList>
            <person name="Hahn C.R."/>
            <person name="Youssef N.H."/>
            <person name="Elshahed M."/>
        </authorList>
    </citation>
    <scope>NUCLEOTIDE SEQUENCE</scope>
    <source>
        <strain evidence="3">Zod_Metabat.24</strain>
    </source>
</reference>
<keyword evidence="2" id="KW-0812">Transmembrane</keyword>
<accession>A0A9D8PNQ4</accession>
<keyword evidence="2" id="KW-0472">Membrane</keyword>
<evidence type="ECO:0000256" key="2">
    <source>
        <dbReference type="SAM" id="Phobius"/>
    </source>
</evidence>
<evidence type="ECO:0000256" key="1">
    <source>
        <dbReference type="SAM" id="Coils"/>
    </source>
</evidence>
<gene>
    <name evidence="3" type="ORF">JW984_03170</name>
</gene>
<protein>
    <submittedName>
        <fullName evidence="3">Uncharacterized protein</fullName>
    </submittedName>
</protein>
<feature type="transmembrane region" description="Helical" evidence="2">
    <location>
        <begin position="130"/>
        <end position="150"/>
    </location>
</feature>
<feature type="coiled-coil region" evidence="1">
    <location>
        <begin position="63"/>
        <end position="105"/>
    </location>
</feature>
<sequence length="151" mass="17701">MSEETKDKGKNKYKRDEDIDKISKDTRVMDYNAPSIENKDKDIEEDIMHDKETFFVKYLDQRFKNIEDKMDNLVEAVNESKKDNLEAIKEVKKDSLEAVKEAKKDNQNIVNMIQSEVHDQNESIRNIYNMLWALGIGIILAILTSLLTRIF</sequence>
<dbReference type="AlphaFoldDB" id="A0A9D8PNQ4"/>
<proteinExistence type="predicted"/>
<keyword evidence="1" id="KW-0175">Coiled coil</keyword>
<reference evidence="3" key="1">
    <citation type="journal article" date="2021" name="Environ. Microbiol.">
        <title>Genomic characterization of three novel Desulfobacterota classes expand the metabolic and phylogenetic diversity of the phylum.</title>
        <authorList>
            <person name="Murphy C.L."/>
            <person name="Biggerstaff J."/>
            <person name="Eichhorn A."/>
            <person name="Ewing E."/>
            <person name="Shahan R."/>
            <person name="Soriano D."/>
            <person name="Stewart S."/>
            <person name="VanMol K."/>
            <person name="Walker R."/>
            <person name="Walters P."/>
            <person name="Elshahed M.S."/>
            <person name="Youssef N.H."/>
        </authorList>
    </citation>
    <scope>NUCLEOTIDE SEQUENCE</scope>
    <source>
        <strain evidence="3">Zod_Metabat.24</strain>
    </source>
</reference>
<evidence type="ECO:0000313" key="3">
    <source>
        <dbReference type="EMBL" id="MBN1572180.1"/>
    </source>
</evidence>
<evidence type="ECO:0000313" key="4">
    <source>
        <dbReference type="Proteomes" id="UP000809273"/>
    </source>
</evidence>
<organism evidence="3 4">
    <name type="scientific">Candidatus Zymogenus saltonus</name>
    <dbReference type="NCBI Taxonomy" id="2844893"/>
    <lineage>
        <taxon>Bacteria</taxon>
        <taxon>Deltaproteobacteria</taxon>
        <taxon>Candidatus Zymogenia</taxon>
        <taxon>Candidatus Zymogeniales</taxon>
        <taxon>Candidatus Zymogenaceae</taxon>
        <taxon>Candidatus Zymogenus</taxon>
    </lineage>
</organism>
<dbReference type="Proteomes" id="UP000809273">
    <property type="component" value="Unassembled WGS sequence"/>
</dbReference>
<comment type="caution">
    <text evidence="3">The sequence shown here is derived from an EMBL/GenBank/DDBJ whole genome shotgun (WGS) entry which is preliminary data.</text>
</comment>
<dbReference type="EMBL" id="JAFGIX010000015">
    <property type="protein sequence ID" value="MBN1572180.1"/>
    <property type="molecule type" value="Genomic_DNA"/>
</dbReference>